<feature type="transmembrane region" description="Helical" evidence="1">
    <location>
        <begin position="6"/>
        <end position="26"/>
    </location>
</feature>
<evidence type="ECO:0000313" key="2">
    <source>
        <dbReference type="EMBL" id="ALX49357.1"/>
    </source>
</evidence>
<proteinExistence type="predicted"/>
<dbReference type="RefSeq" id="WP_068446051.1">
    <property type="nucleotide sequence ID" value="NZ_CP013862.1"/>
</dbReference>
<accession>A0A0U4FFR1</accession>
<dbReference type="Proteomes" id="UP000050331">
    <property type="component" value="Chromosome"/>
</dbReference>
<keyword evidence="1" id="KW-0472">Membrane</keyword>
<evidence type="ECO:0000256" key="1">
    <source>
        <dbReference type="SAM" id="Phobius"/>
    </source>
</evidence>
<dbReference type="PANTHER" id="PTHR40070">
    <property type="entry name" value="UPF0478 PROTEIN YTXG"/>
    <property type="match status" value="1"/>
</dbReference>
<keyword evidence="3" id="KW-1185">Reference proteome</keyword>
<gene>
    <name evidence="2" type="ORF">AOX59_12660</name>
</gene>
<dbReference type="InterPro" id="IPR009293">
    <property type="entry name" value="UPF0478"/>
</dbReference>
<dbReference type="OrthoDB" id="2440576at2"/>
<name>A0A0U4FFR1_9BACI</name>
<reference evidence="2 3" key="1">
    <citation type="submission" date="2016-01" db="EMBL/GenBank/DDBJ databases">
        <title>Complete genome sequence of strain Lentibacillus amyloliquefaciens LAM0015T isolated from saline sediment.</title>
        <authorList>
            <person name="Wang J.-L."/>
            <person name="He M.-X."/>
        </authorList>
    </citation>
    <scope>NUCLEOTIDE SEQUENCE [LARGE SCALE GENOMIC DNA]</scope>
    <source>
        <strain evidence="2 3">LAM0015</strain>
    </source>
</reference>
<dbReference type="PANTHER" id="PTHR40070:SF1">
    <property type="entry name" value="UPF0478 PROTEIN YTXG"/>
    <property type="match status" value="1"/>
</dbReference>
<dbReference type="Pfam" id="PF06103">
    <property type="entry name" value="DUF948"/>
    <property type="match status" value="1"/>
</dbReference>
<sequence>MDFVYIGVFMCALAFALVAVYASLVLKRTATMVESLGKTLGEVEEKLHYITPELRKTVNETGKTIDELQDKMEAVDSMVMTLENVGVSVNEGGLYMDAQTEKASPYQTPKNRNKLIETFKWADVAYKLYKKMK</sequence>
<keyword evidence="1" id="KW-0812">Transmembrane</keyword>
<dbReference type="EMBL" id="CP013862">
    <property type="protein sequence ID" value="ALX49357.1"/>
    <property type="molecule type" value="Genomic_DNA"/>
</dbReference>
<dbReference type="KEGG" id="lao:AOX59_12660"/>
<protein>
    <recommendedName>
        <fullName evidence="4">General stress protein</fullName>
    </recommendedName>
</protein>
<dbReference type="STRING" id="1472767.AOX59_12660"/>
<keyword evidence="1" id="KW-1133">Transmembrane helix</keyword>
<evidence type="ECO:0000313" key="3">
    <source>
        <dbReference type="Proteomes" id="UP000050331"/>
    </source>
</evidence>
<organism evidence="2 3">
    <name type="scientific">Lentibacillus amyloliquefaciens</name>
    <dbReference type="NCBI Taxonomy" id="1472767"/>
    <lineage>
        <taxon>Bacteria</taxon>
        <taxon>Bacillati</taxon>
        <taxon>Bacillota</taxon>
        <taxon>Bacilli</taxon>
        <taxon>Bacillales</taxon>
        <taxon>Bacillaceae</taxon>
        <taxon>Lentibacillus</taxon>
    </lineage>
</organism>
<dbReference type="AlphaFoldDB" id="A0A0U4FFR1"/>
<evidence type="ECO:0008006" key="4">
    <source>
        <dbReference type="Google" id="ProtNLM"/>
    </source>
</evidence>